<accession>A0A0A1THL1</accession>
<evidence type="ECO:0000256" key="1">
    <source>
        <dbReference type="SAM" id="MobiDB-lite"/>
    </source>
</evidence>
<dbReference type="EMBL" id="CDHN01000003">
    <property type="protein sequence ID" value="CEJ89843.1"/>
    <property type="molecule type" value="Genomic_DNA"/>
</dbReference>
<evidence type="ECO:0000313" key="4">
    <source>
        <dbReference type="Proteomes" id="UP000039046"/>
    </source>
</evidence>
<dbReference type="AlphaFoldDB" id="A0A0A1THL1"/>
<name>A0A0A1THL1_9HYPO</name>
<organism evidence="3 4">
    <name type="scientific">[Torrubiella] hemipterigena</name>
    <dbReference type="NCBI Taxonomy" id="1531966"/>
    <lineage>
        <taxon>Eukaryota</taxon>
        <taxon>Fungi</taxon>
        <taxon>Dikarya</taxon>
        <taxon>Ascomycota</taxon>
        <taxon>Pezizomycotina</taxon>
        <taxon>Sordariomycetes</taxon>
        <taxon>Hypocreomycetidae</taxon>
        <taxon>Hypocreales</taxon>
        <taxon>Clavicipitaceae</taxon>
        <taxon>Clavicipitaceae incertae sedis</taxon>
        <taxon>'Torrubiella' clade</taxon>
    </lineage>
</organism>
<evidence type="ECO:0000313" key="3">
    <source>
        <dbReference type="EMBL" id="CEJ89843.1"/>
    </source>
</evidence>
<dbReference type="InterPro" id="IPR053008">
    <property type="entry name" value="Phomopsin_biosynth_assoc"/>
</dbReference>
<protein>
    <submittedName>
        <fullName evidence="3">Uncharacterized protein</fullName>
    </submittedName>
</protein>
<reference evidence="3 4" key="1">
    <citation type="journal article" date="2015" name="Genome Announc.">
        <title>Draft Genome Sequence and Gene Annotation of the Entomopathogenic Fungus Verticillium hemipterigenum.</title>
        <authorList>
            <person name="Horn F."/>
            <person name="Habel A."/>
            <person name="Scharf D.H."/>
            <person name="Dworschak J."/>
            <person name="Brakhage A.A."/>
            <person name="Guthke R."/>
            <person name="Hertweck C."/>
            <person name="Linde J."/>
        </authorList>
    </citation>
    <scope>NUCLEOTIDE SEQUENCE [LARGE SCALE GENOMIC DNA]</scope>
</reference>
<proteinExistence type="predicted"/>
<feature type="compositionally biased region" description="Polar residues" evidence="1">
    <location>
        <begin position="15"/>
        <end position="24"/>
    </location>
</feature>
<evidence type="ECO:0000256" key="2">
    <source>
        <dbReference type="SAM" id="Phobius"/>
    </source>
</evidence>
<feature type="region of interest" description="Disordered" evidence="1">
    <location>
        <begin position="1"/>
        <end position="41"/>
    </location>
</feature>
<keyword evidence="4" id="KW-1185">Reference proteome</keyword>
<feature type="compositionally biased region" description="Pro residues" evidence="1">
    <location>
        <begin position="1"/>
        <end position="10"/>
    </location>
</feature>
<keyword evidence="2" id="KW-0472">Membrane</keyword>
<dbReference type="PANTHER" id="PTHR35896:SF3">
    <property type="entry name" value="MAJOR FACILITATOR SUPERFAMILY TRANSPORTER"/>
    <property type="match status" value="1"/>
</dbReference>
<sequence length="234" mass="26686">MPAPTAPPTWWPKSVSYSQVSSTEDVSKMTEHDQYRQEPKRRELPAPNSAIMFGLASVGAMSLLILAFFGVMTFYEATIGSSSMRDINPRPCGNSSTEARANGCVFNQLTWSWVPKSCPSYADQEFKEYRDWKYYADLKGEVEANSDIWEKVYNNEMPLYTVKGEHMTHCVHLLLSMAQVVRDDSPTIPKLREYEHIKHCADHLLMKLSMLPDFDKIGTKTPLVSYEQNCQAKK</sequence>
<dbReference type="OrthoDB" id="4939962at2759"/>
<gene>
    <name evidence="3" type="ORF">VHEMI05667</name>
</gene>
<dbReference type="Proteomes" id="UP000039046">
    <property type="component" value="Unassembled WGS sequence"/>
</dbReference>
<dbReference type="PANTHER" id="PTHR35896">
    <property type="entry name" value="IG-LIKE DOMAIN-CONTAINING PROTEIN"/>
    <property type="match status" value="1"/>
</dbReference>
<feature type="transmembrane region" description="Helical" evidence="2">
    <location>
        <begin position="50"/>
        <end position="75"/>
    </location>
</feature>
<dbReference type="HOGENOM" id="CLU_066042_4_1_1"/>
<keyword evidence="2" id="KW-0812">Transmembrane</keyword>
<keyword evidence="2" id="KW-1133">Transmembrane helix</keyword>
<feature type="compositionally biased region" description="Basic and acidic residues" evidence="1">
    <location>
        <begin position="25"/>
        <end position="41"/>
    </location>
</feature>